<dbReference type="PROSITE" id="PS50894">
    <property type="entry name" value="HPT"/>
    <property type="match status" value="1"/>
</dbReference>
<gene>
    <name evidence="3" type="ORF">L9S41_01150</name>
</gene>
<keyword evidence="4" id="KW-1185">Reference proteome</keyword>
<evidence type="ECO:0000313" key="4">
    <source>
        <dbReference type="Proteomes" id="UP001060414"/>
    </source>
</evidence>
<dbReference type="EMBL" id="CP092109">
    <property type="protein sequence ID" value="UWZ80017.1"/>
    <property type="molecule type" value="Genomic_DNA"/>
</dbReference>
<sequence>MIDLKGALAALEGDRELLQDCLALLMEDLPLRLEDLRKVLAAGDLGHAARIAHAIKGSVAVVGAVGLKNCAFALEAACAREQLLEARERFADLWRQWEELCRFLTDEKLI</sequence>
<evidence type="ECO:0000313" key="3">
    <source>
        <dbReference type="EMBL" id="UWZ80017.1"/>
    </source>
</evidence>
<dbReference type="InterPro" id="IPR036641">
    <property type="entry name" value="HPT_dom_sf"/>
</dbReference>
<proteinExistence type="predicted"/>
<dbReference type="Proteomes" id="UP001060414">
    <property type="component" value="Chromosome"/>
</dbReference>
<evidence type="ECO:0000256" key="1">
    <source>
        <dbReference type="PROSITE-ProRule" id="PRU00110"/>
    </source>
</evidence>
<name>A0ABY5ZPZ2_9BACT</name>
<dbReference type="InterPro" id="IPR008207">
    <property type="entry name" value="Sig_transdc_His_kin_Hpt_dom"/>
</dbReference>
<organism evidence="3 4">
    <name type="scientific">Geoalkalibacter halelectricus</name>
    <dbReference type="NCBI Taxonomy" id="2847045"/>
    <lineage>
        <taxon>Bacteria</taxon>
        <taxon>Pseudomonadati</taxon>
        <taxon>Thermodesulfobacteriota</taxon>
        <taxon>Desulfuromonadia</taxon>
        <taxon>Desulfuromonadales</taxon>
        <taxon>Geoalkalibacteraceae</taxon>
        <taxon>Geoalkalibacter</taxon>
    </lineage>
</organism>
<accession>A0ABY5ZPZ2</accession>
<dbReference type="Gene3D" id="1.20.120.160">
    <property type="entry name" value="HPT domain"/>
    <property type="match status" value="1"/>
</dbReference>
<reference evidence="3" key="1">
    <citation type="journal article" date="2022" name="Environ. Microbiol.">
        <title>Geoalkalibacter halelectricus SAP #1 sp. nov. possessing extracellular electron transfer and mineral#reducing capabilities from a haloalkaline environment.</title>
        <authorList>
            <person name="Yadav S."/>
            <person name="Singh R."/>
            <person name="Sundharam S.S."/>
            <person name="Chaudhary S."/>
            <person name="Krishnamurthi S."/>
            <person name="Patil S.A."/>
        </authorList>
    </citation>
    <scope>NUCLEOTIDE SEQUENCE</scope>
    <source>
        <strain evidence="3">SAP-1</strain>
    </source>
</reference>
<keyword evidence="1" id="KW-0597">Phosphoprotein</keyword>
<dbReference type="Pfam" id="PF01627">
    <property type="entry name" value="Hpt"/>
    <property type="match status" value="1"/>
</dbReference>
<dbReference type="RefSeq" id="WP_260748372.1">
    <property type="nucleotide sequence ID" value="NZ_CP092109.1"/>
</dbReference>
<protein>
    <submittedName>
        <fullName evidence="3">Hpt domain-containing protein</fullName>
    </submittedName>
</protein>
<evidence type="ECO:0000259" key="2">
    <source>
        <dbReference type="PROSITE" id="PS50894"/>
    </source>
</evidence>
<feature type="domain" description="HPt" evidence="2">
    <location>
        <begin position="14"/>
        <end position="110"/>
    </location>
</feature>
<dbReference type="SUPFAM" id="SSF47226">
    <property type="entry name" value="Histidine-containing phosphotransfer domain, HPT domain"/>
    <property type="match status" value="1"/>
</dbReference>
<feature type="modified residue" description="Phosphohistidine" evidence="1">
    <location>
        <position position="53"/>
    </location>
</feature>